<evidence type="ECO:0000256" key="4">
    <source>
        <dbReference type="PROSITE-ProRule" id="PRU00134"/>
    </source>
</evidence>
<dbReference type="SUPFAM" id="SSF144232">
    <property type="entry name" value="HIT/MYND zinc finger-like"/>
    <property type="match status" value="1"/>
</dbReference>
<keyword evidence="2 4" id="KW-0863">Zinc-finger</keyword>
<dbReference type="InterPro" id="IPR002893">
    <property type="entry name" value="Znf_MYND"/>
</dbReference>
<sequence length="473" mass="52452">MSSGDLSGPCAVCGEITEQRCSLCKARFYCCKAHQRQDWKSGHKHTCPRQFAASASTASPTTASAREECRASDWDARHKYHCKEMGDLMSEESQSALRSCRAAIMHLFGYMDEGEFQRVLARGQTKIIQEVLSRTQTPPHSRHLHLNTRRYNDTLCCVVALSSASCDGTQPPLTPPCATTLDPTGKFVVYRVFNMARVAEPGTPLPLPSHKLPAVMERVKATVTHAIEVCVRESHGRLLPNPLIECDLSEVGPLFWWKSSCVVGDGGWFFMPTVGSVCESAMKEALVAVLGPGMYLLGGPDTYSDPLSLVQYLSPEEWRRRIVAIVDTQDIKTVAIHQHCGTSRRLRAPNVKRELIEKALDFTDLVRNHLFTYVGARLLTFSATLQQAVVDMPVEMCNKITEKATVVLELSNIQAHRHPAHRDPCEMMKLMSRTIARLLGTSEANLNRMAEELASLNAQYAPHIQALIDAGPP</sequence>
<dbReference type="AlphaFoldDB" id="A0A0G4EB31"/>
<protein>
    <recommendedName>
        <fullName evidence="5">MYND-type domain-containing protein</fullName>
    </recommendedName>
</protein>
<dbReference type="STRING" id="1169540.A0A0G4EB31"/>
<reference evidence="6 7" key="1">
    <citation type="submission" date="2014-11" db="EMBL/GenBank/DDBJ databases">
        <authorList>
            <person name="Zhu J."/>
            <person name="Qi W."/>
            <person name="Song R."/>
        </authorList>
    </citation>
    <scope>NUCLEOTIDE SEQUENCE [LARGE SCALE GENOMIC DNA]</scope>
</reference>
<feature type="domain" description="MYND-type" evidence="5">
    <location>
        <begin position="10"/>
        <end position="47"/>
    </location>
</feature>
<dbReference type="VEuPathDB" id="CryptoDB:Vbra_11137"/>
<accession>A0A0G4EB31</accession>
<dbReference type="PROSITE" id="PS01360">
    <property type="entry name" value="ZF_MYND_1"/>
    <property type="match status" value="1"/>
</dbReference>
<evidence type="ECO:0000256" key="1">
    <source>
        <dbReference type="ARBA" id="ARBA00022723"/>
    </source>
</evidence>
<dbReference type="OrthoDB" id="76265at2759"/>
<dbReference type="Pfam" id="PF01753">
    <property type="entry name" value="zf-MYND"/>
    <property type="match status" value="1"/>
</dbReference>
<dbReference type="EMBL" id="CDMY01000117">
    <property type="protein sequence ID" value="CEL92900.1"/>
    <property type="molecule type" value="Genomic_DNA"/>
</dbReference>
<dbReference type="Proteomes" id="UP000041254">
    <property type="component" value="Unassembled WGS sequence"/>
</dbReference>
<dbReference type="PROSITE" id="PS50865">
    <property type="entry name" value="ZF_MYND_2"/>
    <property type="match status" value="1"/>
</dbReference>
<gene>
    <name evidence="6" type="ORF">Vbra_11137</name>
</gene>
<evidence type="ECO:0000259" key="5">
    <source>
        <dbReference type="PROSITE" id="PS50865"/>
    </source>
</evidence>
<evidence type="ECO:0000256" key="3">
    <source>
        <dbReference type="ARBA" id="ARBA00022833"/>
    </source>
</evidence>
<evidence type="ECO:0000313" key="7">
    <source>
        <dbReference type="Proteomes" id="UP000041254"/>
    </source>
</evidence>
<organism evidence="6 7">
    <name type="scientific">Vitrella brassicaformis (strain CCMP3155)</name>
    <dbReference type="NCBI Taxonomy" id="1169540"/>
    <lineage>
        <taxon>Eukaryota</taxon>
        <taxon>Sar</taxon>
        <taxon>Alveolata</taxon>
        <taxon>Colpodellida</taxon>
        <taxon>Vitrellaceae</taxon>
        <taxon>Vitrella</taxon>
    </lineage>
</organism>
<dbReference type="GO" id="GO:0008270">
    <property type="term" value="F:zinc ion binding"/>
    <property type="evidence" value="ECO:0007669"/>
    <property type="project" value="UniProtKB-KW"/>
</dbReference>
<dbReference type="Gene3D" id="6.10.140.2220">
    <property type="match status" value="1"/>
</dbReference>
<dbReference type="InParanoid" id="A0A0G4EB31"/>
<keyword evidence="3" id="KW-0862">Zinc</keyword>
<evidence type="ECO:0000256" key="2">
    <source>
        <dbReference type="ARBA" id="ARBA00022771"/>
    </source>
</evidence>
<keyword evidence="1" id="KW-0479">Metal-binding</keyword>
<keyword evidence="7" id="KW-1185">Reference proteome</keyword>
<evidence type="ECO:0000313" key="6">
    <source>
        <dbReference type="EMBL" id="CEL92900.1"/>
    </source>
</evidence>
<name>A0A0G4EB31_VITBC</name>
<proteinExistence type="predicted"/>
<dbReference type="PhylomeDB" id="A0A0G4EB31"/>